<proteinExistence type="predicted"/>
<reference evidence="2" key="1">
    <citation type="submission" date="2020-01" db="EMBL/GenBank/DDBJ databases">
        <title>Identification and distribution of gene clusters putatively required for synthesis of sphingolipid metabolism inhibitors in phylogenetically diverse species of the filamentous fungus Fusarium.</title>
        <authorList>
            <person name="Kim H.-S."/>
            <person name="Busman M."/>
            <person name="Brown D.W."/>
            <person name="Divon H."/>
            <person name="Uhlig S."/>
            <person name="Proctor R.H."/>
        </authorList>
    </citation>
    <scope>NUCLEOTIDE SEQUENCE</scope>
    <source>
        <strain evidence="2">NRRL 31653</strain>
    </source>
</reference>
<sequence length="474" mass="52702">MSRYSSFGSTEILTPRDAERLINLGLVNLPTPPNGSIQVHKRRLNRSSDEENKHIPLDVNVGSRPDAFATIPEMLISKATIEYVGFNSDKATEIWSGWVNWPPGFIIRETDPSGSNTLEVSFLDWMKRHTGNPSTDDVWKDDSSAWLACMEQHGIATELQHAIMDPHFKGIRLSGTCIGWVRDTIEMRYAGLEDIKRASAERERASGQQGQQGQLHESSSASGSGHASSGTSSFSSMQRDALPGVKIDSCSSTSAIAAQNAPGLTMLYKGVDQGRINGLFDSQGALDNLSVLLSPAPTDFSRFKNMYYFTPNLYVAKRYAAWAKRREDVVSVVIIQIAVRNSVIEAMNPPNLLRVFWPSSEWQELIWYCRTARKFPKELTKYGNAALIIGTIADKPNKYYHQRSSPQELTEACVLKVKDSDNVGEQTGVQYVFSPESEGETFLEDEARNTIKLLSFGGRELDAWMEAVEEESGV</sequence>
<feature type="region of interest" description="Disordered" evidence="1">
    <location>
        <begin position="200"/>
        <end position="237"/>
    </location>
</feature>
<evidence type="ECO:0000313" key="2">
    <source>
        <dbReference type="EMBL" id="KAF4502693.1"/>
    </source>
</evidence>
<dbReference type="EMBL" id="LUFC02000062">
    <property type="protein sequence ID" value="KAF4502693.1"/>
    <property type="molecule type" value="Genomic_DNA"/>
</dbReference>
<feature type="compositionally biased region" description="Polar residues" evidence="1">
    <location>
        <begin position="206"/>
        <end position="217"/>
    </location>
</feature>
<gene>
    <name evidence="2" type="ORF">FAGAP_1094</name>
</gene>
<evidence type="ECO:0000313" key="3">
    <source>
        <dbReference type="Proteomes" id="UP000737391"/>
    </source>
</evidence>
<name>A0A9P5BIZ3_9HYPO</name>
<dbReference type="AlphaFoldDB" id="A0A9P5BIZ3"/>
<accession>A0A9P5BIZ3</accession>
<protein>
    <submittedName>
        <fullName evidence="2">Uncharacterized protein</fullName>
    </submittedName>
</protein>
<dbReference type="Proteomes" id="UP000737391">
    <property type="component" value="Unassembled WGS sequence"/>
</dbReference>
<dbReference type="OrthoDB" id="5429780at2759"/>
<feature type="compositionally biased region" description="Low complexity" evidence="1">
    <location>
        <begin position="218"/>
        <end position="236"/>
    </location>
</feature>
<organism evidence="2 3">
    <name type="scientific">Fusarium agapanthi</name>
    <dbReference type="NCBI Taxonomy" id="1803897"/>
    <lineage>
        <taxon>Eukaryota</taxon>
        <taxon>Fungi</taxon>
        <taxon>Dikarya</taxon>
        <taxon>Ascomycota</taxon>
        <taxon>Pezizomycotina</taxon>
        <taxon>Sordariomycetes</taxon>
        <taxon>Hypocreomycetidae</taxon>
        <taxon>Hypocreales</taxon>
        <taxon>Nectriaceae</taxon>
        <taxon>Fusarium</taxon>
        <taxon>Fusarium fujikuroi species complex</taxon>
    </lineage>
</organism>
<keyword evidence="3" id="KW-1185">Reference proteome</keyword>
<evidence type="ECO:0000256" key="1">
    <source>
        <dbReference type="SAM" id="MobiDB-lite"/>
    </source>
</evidence>
<comment type="caution">
    <text evidence="2">The sequence shown here is derived from an EMBL/GenBank/DDBJ whole genome shotgun (WGS) entry which is preliminary data.</text>
</comment>